<proteinExistence type="predicted"/>
<name>A0ABQ5JY61_9EUKA</name>
<feature type="compositionally biased region" description="Polar residues" evidence="1">
    <location>
        <begin position="265"/>
        <end position="277"/>
    </location>
</feature>
<feature type="compositionally biased region" description="Polar residues" evidence="1">
    <location>
        <begin position="1595"/>
        <end position="1607"/>
    </location>
</feature>
<keyword evidence="2" id="KW-0812">Transmembrane</keyword>
<feature type="region of interest" description="Disordered" evidence="1">
    <location>
        <begin position="1111"/>
        <end position="1137"/>
    </location>
</feature>
<feature type="compositionally biased region" description="Polar residues" evidence="1">
    <location>
        <begin position="209"/>
        <end position="252"/>
    </location>
</feature>
<dbReference type="EMBL" id="BQXS01012371">
    <property type="protein sequence ID" value="GKT22106.1"/>
    <property type="molecule type" value="Genomic_DNA"/>
</dbReference>
<feature type="transmembrane region" description="Helical" evidence="2">
    <location>
        <begin position="84"/>
        <end position="109"/>
    </location>
</feature>
<comment type="caution">
    <text evidence="3">The sequence shown here is derived from an EMBL/GenBank/DDBJ whole genome shotgun (WGS) entry which is preliminary data.</text>
</comment>
<protein>
    <submittedName>
        <fullName evidence="3">Small heat shock protein RTM2-like protein</fullName>
    </submittedName>
</protein>
<feature type="compositionally biased region" description="Basic and acidic residues" evidence="1">
    <location>
        <begin position="527"/>
        <end position="546"/>
    </location>
</feature>
<keyword evidence="2" id="KW-1133">Transmembrane helix</keyword>
<evidence type="ECO:0000313" key="3">
    <source>
        <dbReference type="EMBL" id="GKT22106.1"/>
    </source>
</evidence>
<feature type="compositionally biased region" description="Acidic residues" evidence="1">
    <location>
        <begin position="1703"/>
        <end position="1721"/>
    </location>
</feature>
<dbReference type="Proteomes" id="UP001057375">
    <property type="component" value="Unassembled WGS sequence"/>
</dbReference>
<evidence type="ECO:0000313" key="4">
    <source>
        <dbReference type="Proteomes" id="UP001057375"/>
    </source>
</evidence>
<sequence>MKLLFWVTIWAFISLLWYIVFQSLKYSSRNYGPKLDRWLRKRHFILTPTSFLWNIPIQKSIKPLKKSFSREDIDNKKKYSFSKVFFMSIVFISFPLLTFLLLTFLLQLIRMVVTETSEVSMIQSFSSSAKNTLQLSFLDEEPSSFAMFGLIIGSVLISVFIHELGHVIVGLTQGMYLCSINIGISLLLPSFAVELTDLFLCEQHFTNTQLSNSQPQNPSTLSSTIPDKLTSDSSRPSIPTQSNVQSDSGGTQSSESFDRGDSSSLPSQNEQKTNSSIPSPPKRRENGISLLLPSFAVELTDLFLCEQHFTNTQLSNSQPQNPSTLSSTIPDKLTSDSSRPSIPTQSNVQSDSGGTQSSESFDRGDSSSLPSQNEQKTNSSIPSPLGEHGHFDATIFQQSQPSQPQLEPTDMTQPQPSPQVHYVRLHTSSPLNRATVASGGAFFSLMLGIALLFLSIFAFSSHHPAIPSNIHHQTLDNTCLVTSVSSLPLVDIIGSDNTLVPHVSSLMYDGTYRDMCSGEWRVWEKRLSQEQREEQRRKSTSEKEGNDLDDNDSTDGDFIETDSSQFDGKEFEEQGYVFTSTLNFDDFDDFEDNFEEKRVGDAGRLWAMGESINDNSNFDNMLPNMNDSSRRASVLASNGLIDDIDVVFPSTPCLLPHDMILSVINPLASERDEFPLLIPSTSINIDSFLSPHQRFSTSYVSENTDIREEIVINDGIYYTRSLAGDGEPEWKVSLKSPNGARISREMKRGVCVRGGNVMDEEAMNNEFRDILLPSFSSPLRERVILYETNAVNTPSKPSQLTSDNSYGKGEYIIPNAQSTSDSIFYSNPYLLPPLATCPISPLSLGSLVCITDSDCELGSVCALPKDPSSVYVAMIVVRGEREKQWWQREEKRIEDEYYAQTTVENEGIEFVISKPAAIVRVVIAELNYNIKMDQKMNFDSNTSYRSSDAISFDSEDIRNYSFSSALYSPFGDDISSSPHLSQWWRQERARKVCLFISGITILIGVTSISLWPSMDYKQLIDGYNHSGKKCGKMPKHYSIQPDDRTTQGRDLILERLLAHRIALLKAKPAVATDQPMSHVDKRMNKHRRAKKLQASHSIEHQSMLGKMKKTLSKTRPRIETGPPPSLSHSTRKKGRIKSKGDSFLELEHKKMLKKMKTALDSTHTLAQRRKNQYDTSCYPSLLIRHERAGILDASKYVPDVHNDLGDLDVSNITLYSLTHSPQKKVSSRYLQSSLQRSYNGQQRSSSSLGSRTRKKTTSPSSQRQRSRSQCSVYRTPSASKRSTPIKSSQKSSQSKKSIGFRSKKVKPISSSESKQSIVVKKRDQSRSLHSSSKSSPHSQQVEESTPIIDSISSVSLSVGETALQDEQQPKHVLLPLPKSLASLETHVLDYIVAERIVKAERIEYVLDTVEKESNSSKTWDILEVGRILSAIALKMRILWTIKTVERKSIREEEEEERKRKEEEEEQRKRKEEEEEQRKRKEEEQRKRKEEEEEQRKRKEEEEEEQRKRKEEEEEEERKRKEEEEEEQRKRKEEEEEKQRKEEEEERKKKEEEEEKQRKEEEEKQRKEEEQRKKKEEEEEEEDSFGFESNKEESFSQKSIYESINNDSSMEEEEQRKRKEEEEEEERKRKEEEEEEQRKRKEEEEDKQRKEEQRKRKEEEEEKQRKEEEEQRKRKEEEEEKQRKEEEERKRKKEEESKQNSEKEDSESSDFMDDFSMDESSK</sequence>
<gene>
    <name evidence="3" type="ORF">ADUPG1_012053</name>
</gene>
<feature type="compositionally biased region" description="Basic and acidic residues" evidence="1">
    <location>
        <begin position="1613"/>
        <end position="1702"/>
    </location>
</feature>
<organism evidence="3 4">
    <name type="scientific">Aduncisulcus paluster</name>
    <dbReference type="NCBI Taxonomy" id="2918883"/>
    <lineage>
        <taxon>Eukaryota</taxon>
        <taxon>Metamonada</taxon>
        <taxon>Carpediemonas-like organisms</taxon>
        <taxon>Aduncisulcus</taxon>
    </lineage>
</organism>
<feature type="compositionally biased region" description="Low complexity" evidence="1">
    <location>
        <begin position="1286"/>
        <end position="1297"/>
    </location>
</feature>
<feature type="transmembrane region" description="Helical" evidence="2">
    <location>
        <begin position="436"/>
        <end position="459"/>
    </location>
</feature>
<accession>A0ABQ5JY61</accession>
<dbReference type="InterPro" id="IPR058921">
    <property type="entry name" value="PAP/OAS1-rel"/>
</dbReference>
<feature type="region of interest" description="Disordered" evidence="1">
    <location>
        <begin position="1450"/>
        <end position="1721"/>
    </location>
</feature>
<feature type="region of interest" description="Disordered" evidence="1">
    <location>
        <begin position="313"/>
        <end position="389"/>
    </location>
</feature>
<reference evidence="3" key="1">
    <citation type="submission" date="2022-03" db="EMBL/GenBank/DDBJ databases">
        <title>Draft genome sequence of Aduncisulcus paluster, a free-living microaerophilic Fornicata.</title>
        <authorList>
            <person name="Yuyama I."/>
            <person name="Kume K."/>
            <person name="Tamura T."/>
            <person name="Inagaki Y."/>
            <person name="Hashimoto T."/>
        </authorList>
    </citation>
    <scope>NUCLEOTIDE SEQUENCE</scope>
    <source>
        <strain evidence="3">NY0171</strain>
    </source>
</reference>
<feature type="transmembrane region" description="Helical" evidence="2">
    <location>
        <begin position="145"/>
        <end position="162"/>
    </location>
</feature>
<feature type="transmembrane region" description="Helical" evidence="2">
    <location>
        <begin position="6"/>
        <end position="24"/>
    </location>
</feature>
<feature type="compositionally biased region" description="Polar residues" evidence="1">
    <location>
        <begin position="369"/>
        <end position="382"/>
    </location>
</feature>
<keyword evidence="2" id="KW-0472">Membrane</keyword>
<feature type="region of interest" description="Disordered" evidence="1">
    <location>
        <begin position="209"/>
        <end position="285"/>
    </location>
</feature>
<dbReference type="PANTHER" id="PTHR45979:SF30">
    <property type="entry name" value="NUCLEOTIDYLTRANSFERASE"/>
    <property type="match status" value="1"/>
</dbReference>
<feature type="region of interest" description="Disordered" evidence="1">
    <location>
        <begin position="1220"/>
        <end position="1346"/>
    </location>
</feature>
<feature type="region of interest" description="Disordered" evidence="1">
    <location>
        <begin position="527"/>
        <end position="565"/>
    </location>
</feature>
<evidence type="ECO:0000256" key="1">
    <source>
        <dbReference type="SAM" id="MobiDB-lite"/>
    </source>
</evidence>
<feature type="compositionally biased region" description="Low complexity" evidence="1">
    <location>
        <begin position="1257"/>
        <end position="1271"/>
    </location>
</feature>
<feature type="compositionally biased region" description="Polar residues" evidence="1">
    <location>
        <begin position="313"/>
        <end position="356"/>
    </location>
</feature>
<evidence type="ECO:0000256" key="2">
    <source>
        <dbReference type="SAM" id="Phobius"/>
    </source>
</evidence>
<keyword evidence="4" id="KW-1185">Reference proteome</keyword>
<feature type="compositionally biased region" description="Acidic residues" evidence="1">
    <location>
        <begin position="547"/>
        <end position="560"/>
    </location>
</feature>
<dbReference type="PANTHER" id="PTHR45979">
    <property type="entry name" value="PAP/OAS1 SUBSTRATE-BINDING DOMAIN SUPERFAMILY"/>
    <property type="match status" value="1"/>
</dbReference>
<feature type="compositionally biased region" description="Basic and acidic residues" evidence="1">
    <location>
        <begin position="1450"/>
        <end position="1575"/>
    </location>
</feature>
<feature type="compositionally biased region" description="Low complexity" evidence="1">
    <location>
        <begin position="1327"/>
        <end position="1338"/>
    </location>
</feature>
<feature type="compositionally biased region" description="Low complexity" evidence="1">
    <location>
        <begin position="1227"/>
        <end position="1250"/>
    </location>
</feature>
<feature type="region of interest" description="Disordered" evidence="1">
    <location>
        <begin position="399"/>
        <end position="418"/>
    </location>
</feature>
<feature type="compositionally biased region" description="Polar residues" evidence="1">
    <location>
        <begin position="1272"/>
        <end position="1285"/>
    </location>
</feature>